<dbReference type="PANTHER" id="PTHR37829">
    <property type="entry name" value="PHAGE-LIKE ELEMENT PBSX PROTEIN XKDT"/>
    <property type="match status" value="1"/>
</dbReference>
<dbReference type="InterPro" id="IPR052399">
    <property type="entry name" value="Phage_Baseplate_Assmbl_Protein"/>
</dbReference>
<dbReference type="Pfam" id="PF26079">
    <property type="entry name" value="Baseplate_J_C"/>
    <property type="match status" value="1"/>
</dbReference>
<protein>
    <submittedName>
        <fullName evidence="5">Baseplate J like protein</fullName>
    </submittedName>
</protein>
<accession>A0A8S5MT77</accession>
<evidence type="ECO:0000313" key="5">
    <source>
        <dbReference type="EMBL" id="DAD85378.1"/>
    </source>
</evidence>
<evidence type="ECO:0000259" key="3">
    <source>
        <dbReference type="Pfam" id="PF26078"/>
    </source>
</evidence>
<feature type="domain" description="Baseplate protein J-like barrel" evidence="2">
    <location>
        <begin position="88"/>
        <end position="158"/>
    </location>
</feature>
<dbReference type="InterPro" id="IPR058531">
    <property type="entry name" value="Baseplate_J_M"/>
</dbReference>
<evidence type="ECO:0000259" key="4">
    <source>
        <dbReference type="Pfam" id="PF26079"/>
    </source>
</evidence>
<evidence type="ECO:0000259" key="2">
    <source>
        <dbReference type="Pfam" id="PF04865"/>
    </source>
</evidence>
<dbReference type="EMBL" id="BK014981">
    <property type="protein sequence ID" value="DAD85378.1"/>
    <property type="molecule type" value="Genomic_DNA"/>
</dbReference>
<feature type="domain" description="Baseplate J-like central" evidence="3">
    <location>
        <begin position="189"/>
        <end position="259"/>
    </location>
</feature>
<evidence type="ECO:0000256" key="1">
    <source>
        <dbReference type="ARBA" id="ARBA00038087"/>
    </source>
</evidence>
<name>A0A8S5MT77_9CAUD</name>
<reference evidence="5" key="1">
    <citation type="journal article" date="2021" name="Proc. Natl. Acad. Sci. U.S.A.">
        <title>A Catalog of Tens of Thousands of Viruses from Human Metagenomes Reveals Hidden Associations with Chronic Diseases.</title>
        <authorList>
            <person name="Tisza M.J."/>
            <person name="Buck C.B."/>
        </authorList>
    </citation>
    <scope>NUCLEOTIDE SEQUENCE</scope>
    <source>
        <strain evidence="5">CtigT3</strain>
    </source>
</reference>
<feature type="domain" description="Baseplate J-like C-terminal" evidence="4">
    <location>
        <begin position="266"/>
        <end position="345"/>
    </location>
</feature>
<dbReference type="PANTHER" id="PTHR37829:SF3">
    <property type="entry name" value="PROTEIN JAYE-RELATED"/>
    <property type="match status" value="1"/>
</dbReference>
<dbReference type="Pfam" id="PF04865">
    <property type="entry name" value="Baseplate_J"/>
    <property type="match status" value="1"/>
</dbReference>
<comment type="similarity">
    <text evidence="1">Belongs to the Mu gp47/PBSX XkdT family.</text>
</comment>
<organism evidence="5">
    <name type="scientific">Siphoviridae sp. ctigT3</name>
    <dbReference type="NCBI Taxonomy" id="2826434"/>
    <lineage>
        <taxon>Viruses</taxon>
        <taxon>Duplodnaviria</taxon>
        <taxon>Heunggongvirae</taxon>
        <taxon>Uroviricota</taxon>
        <taxon>Caudoviricetes</taxon>
    </lineage>
</organism>
<proteinExistence type="inferred from homology"/>
<dbReference type="Pfam" id="PF26078">
    <property type="entry name" value="Baseplate_J_M"/>
    <property type="match status" value="1"/>
</dbReference>
<sequence length="346" mass="37829">MSFERPTLKEIIDRLDGETQSRLSVPQLRRSNAKVFNRVLAGAAHSLYGYISYLNRQQFFDTAESEYLDRWASIYGLLRKKATRASGTVTFTFSADLVNVPVGTILQSDDGIQYQTTGAVASDGKVAVEALNDGVIGNQQDGDVLTLVSPIIGVFSEVEIIKLGGGSEAESDDSLRARLLSRVRETPCGGTSSDYVQWALEVPGVTRAWCFPQEKGEGTVTVRFVCDGYENIVPDKAMLDKVFAHIDGLRPVTAHLYVYAPEIKPVNIKISGLLPDDAEVRAAVQQELRDLFAREGAPGQRIYLSHIRAAISAALGEEDHTVVLPTSDPIPDSNNELLSLGEITWQ</sequence>
<dbReference type="InterPro" id="IPR058530">
    <property type="entry name" value="Baseplate_J-like_C"/>
</dbReference>
<dbReference type="InterPro" id="IPR006949">
    <property type="entry name" value="Barrel_Baseplate_J-like"/>
</dbReference>